<dbReference type="AlphaFoldDB" id="A0A132MH33"/>
<keyword evidence="1" id="KW-1133">Transmembrane helix</keyword>
<dbReference type="STRING" id="1484.SA87_08265"/>
<keyword evidence="2" id="KW-0732">Signal</keyword>
<feature type="transmembrane region" description="Helical" evidence="1">
    <location>
        <begin position="189"/>
        <end position="209"/>
    </location>
</feature>
<keyword evidence="1" id="KW-0812">Transmembrane</keyword>
<feature type="transmembrane region" description="Helical" evidence="1">
    <location>
        <begin position="309"/>
        <end position="327"/>
    </location>
</feature>
<dbReference type="Proteomes" id="UP000243024">
    <property type="component" value="Unassembled WGS sequence"/>
</dbReference>
<protein>
    <submittedName>
        <fullName evidence="3">Uncharacterized protein</fullName>
    </submittedName>
</protein>
<comment type="caution">
    <text evidence="3">The sequence shown here is derived from an EMBL/GenBank/DDBJ whole genome shotgun (WGS) entry which is preliminary data.</text>
</comment>
<gene>
    <name evidence="3" type="ORF">SA87_08265</name>
</gene>
<feature type="chain" id="PRO_5007452549" evidence="2">
    <location>
        <begin position="20"/>
        <end position="669"/>
    </location>
</feature>
<feature type="signal peptide" evidence="2">
    <location>
        <begin position="1"/>
        <end position="19"/>
    </location>
</feature>
<evidence type="ECO:0000313" key="4">
    <source>
        <dbReference type="Proteomes" id="UP000243024"/>
    </source>
</evidence>
<evidence type="ECO:0000256" key="2">
    <source>
        <dbReference type="SAM" id="SignalP"/>
    </source>
</evidence>
<name>A0A132MH33_HYDSH</name>
<evidence type="ECO:0000256" key="1">
    <source>
        <dbReference type="SAM" id="Phobius"/>
    </source>
</evidence>
<feature type="transmembrane region" description="Helical" evidence="1">
    <location>
        <begin position="249"/>
        <end position="271"/>
    </location>
</feature>
<reference evidence="3 4" key="1">
    <citation type="submission" date="2015-09" db="EMBL/GenBank/DDBJ databases">
        <title>Draft genome sequence of Hydrogenibacillus schlegelii DSM 2000.</title>
        <authorList>
            <person name="Hemp J."/>
        </authorList>
    </citation>
    <scope>NUCLEOTIDE SEQUENCE [LARGE SCALE GENOMIC DNA]</scope>
    <source>
        <strain evidence="3 4">MA 48</strain>
    </source>
</reference>
<organism evidence="3 4">
    <name type="scientific">Hydrogenibacillus schlegelii</name>
    <name type="common">Bacillus schlegelii</name>
    <dbReference type="NCBI Taxonomy" id="1484"/>
    <lineage>
        <taxon>Bacteria</taxon>
        <taxon>Bacillati</taxon>
        <taxon>Bacillota</taxon>
        <taxon>Bacilli</taxon>
        <taxon>Bacillales</taxon>
        <taxon>Bacillales Family X. Incertae Sedis</taxon>
        <taxon>Hydrogenibacillus</taxon>
    </lineage>
</organism>
<evidence type="ECO:0000313" key="3">
    <source>
        <dbReference type="EMBL" id="OAR05135.1"/>
    </source>
</evidence>
<feature type="transmembrane region" description="Helical" evidence="1">
    <location>
        <begin position="560"/>
        <end position="579"/>
    </location>
</feature>
<feature type="transmembrane region" description="Helical" evidence="1">
    <location>
        <begin position="159"/>
        <end position="177"/>
    </location>
</feature>
<keyword evidence="4" id="KW-1185">Reference proteome</keyword>
<feature type="transmembrane region" description="Helical" evidence="1">
    <location>
        <begin position="134"/>
        <end position="154"/>
    </location>
</feature>
<accession>A0A132MH33</accession>
<feature type="transmembrane region" description="Helical" evidence="1">
    <location>
        <begin position="221"/>
        <end position="243"/>
    </location>
</feature>
<dbReference type="EMBL" id="JXBB01000004">
    <property type="protein sequence ID" value="OAR05135.1"/>
    <property type="molecule type" value="Genomic_DNA"/>
</dbReference>
<keyword evidence="1" id="KW-0472">Membrane</keyword>
<feature type="transmembrane region" description="Helical" evidence="1">
    <location>
        <begin position="530"/>
        <end position="554"/>
    </location>
</feature>
<sequence>MVFVFVAFALIGMGAPALVAEGGTGSRTAHDDGASMFEVELTPTRLVPTDEAYADHTGKGGPLLDFGTVPPNPSLIRPNLPEADVGAAGASFALPALSFAQQAFDRIETGLLWIDRMLLRGGAFDGLSLPEKRLLGAILGLAALTLVIGAVTLLPFSGLASGLIIGFAALGGLSAWAHGFMKGAEMNPLAVALGVFGGAVLGGLSAWLIGVVQSAGGLLPVLARLGSFGSGLLSRLGALGAAFRSRLLGWAWALLGRAGSALGALWGLALQGLRTLAGAGGRLLRLALGLGQRAAVGFAELVLRGVAAVRAGWTAIGGLAGLIRYAWGGAKWGLRQLGKGAAAFGRLVFGGIRKAPAFRWGLLAGLGLGAVHWVSKSGAPSEQEKEAKDRTGWVFNFLKGFYAHYFDFAEADSRGVGKAIGKGYFNILWPLIPSFWKGNNNIEKWKQDAFQDVYDGIDLALNAKAVRDMRKAINFAQTPVGRWATRFNVVGGIISTAFGVWDMSMDIRTMWNAPDNHRHDKERGEAAFDFFRHMGMTSLGVAGVVVGLVGLGILGTASLGIVPFLVIGGLVAWAGFTAIKWIDRRWWNGAVSRWVGKKMREGVTWVKRLPGRAVEAWRAVREAPGRVRDFVKRSVLKKAGEAGREAAKRAVHRLIKKIKDLRYPKPLIK</sequence>
<proteinExistence type="predicted"/>